<dbReference type="RefSeq" id="WP_110297961.1">
    <property type="nucleotide sequence ID" value="NZ_QJJM01000003.1"/>
</dbReference>
<dbReference type="PANTHER" id="PTHR22916:SF3">
    <property type="entry name" value="UDP-GLCNAC:BETAGAL BETA-1,3-N-ACETYLGLUCOSAMINYLTRANSFERASE-LIKE PROTEIN 1"/>
    <property type="match status" value="1"/>
</dbReference>
<comment type="caution">
    <text evidence="2">The sequence shown here is derived from an EMBL/GenBank/DDBJ whole genome shotgun (WGS) entry which is preliminary data.</text>
</comment>
<dbReference type="InterPro" id="IPR029044">
    <property type="entry name" value="Nucleotide-diphossugar_trans"/>
</dbReference>
<name>A0A2V3VAK9_9SPHN</name>
<reference evidence="2 3" key="1">
    <citation type="submission" date="2018-05" db="EMBL/GenBank/DDBJ databases">
        <title>Genomic Encyclopedia of Type Strains, Phase IV (KMG-IV): sequencing the most valuable type-strain genomes for metagenomic binning, comparative biology and taxonomic classification.</title>
        <authorList>
            <person name="Goeker M."/>
        </authorList>
    </citation>
    <scope>NUCLEOTIDE SEQUENCE [LARGE SCALE GENOMIC DNA]</scope>
    <source>
        <strain evidence="2 3">DSM 3183</strain>
    </source>
</reference>
<sequence>MHPWLSVVMPVHRPTPWFEEALASIAAQGEARDAIEIIIRDSTPEGPAGEAAAARFASGLAIDYAHVPSVASWTAKTNAMVAAARARHVCTLHQDDVWLAGRAQAMRAMLARHDDAALIFGPARLIDPAGRDMGGLYPPFTPGLIPNSQFRDRLLVQNTLAMPSPVFSREAFIAAGGMDETLWYTPDWELWLKLGDQGKVVFDPQPTSAFRIHPAAQTMTRSREELAAQLQLVLARHLLPKASTAQLSQASVAINIALAEAAAGDRAAKWRALASLWGLGPLGAYRYLRYSRLAERLLPRLRLRLAGGL</sequence>
<keyword evidence="2" id="KW-0808">Transferase</keyword>
<accession>A0A2V3VAK9</accession>
<dbReference type="EMBL" id="QJJM01000003">
    <property type="protein sequence ID" value="PXW78174.1"/>
    <property type="molecule type" value="Genomic_DNA"/>
</dbReference>
<proteinExistence type="predicted"/>
<dbReference type="InterPro" id="IPR001173">
    <property type="entry name" value="Glyco_trans_2-like"/>
</dbReference>
<dbReference type="Pfam" id="PF00535">
    <property type="entry name" value="Glycos_transf_2"/>
    <property type="match status" value="1"/>
</dbReference>
<evidence type="ECO:0000313" key="3">
    <source>
        <dbReference type="Proteomes" id="UP000248014"/>
    </source>
</evidence>
<dbReference type="SUPFAM" id="SSF53448">
    <property type="entry name" value="Nucleotide-diphospho-sugar transferases"/>
    <property type="match status" value="1"/>
</dbReference>
<evidence type="ECO:0000313" key="2">
    <source>
        <dbReference type="EMBL" id="PXW78174.1"/>
    </source>
</evidence>
<dbReference type="PANTHER" id="PTHR22916">
    <property type="entry name" value="GLYCOSYLTRANSFERASE"/>
    <property type="match status" value="1"/>
</dbReference>
<organism evidence="2 3">
    <name type="scientific">Blastomonas natatoria</name>
    <dbReference type="NCBI Taxonomy" id="34015"/>
    <lineage>
        <taxon>Bacteria</taxon>
        <taxon>Pseudomonadati</taxon>
        <taxon>Pseudomonadota</taxon>
        <taxon>Alphaproteobacteria</taxon>
        <taxon>Sphingomonadales</taxon>
        <taxon>Sphingomonadaceae</taxon>
        <taxon>Blastomonas</taxon>
    </lineage>
</organism>
<dbReference type="Proteomes" id="UP000248014">
    <property type="component" value="Unassembled WGS sequence"/>
</dbReference>
<keyword evidence="3" id="KW-1185">Reference proteome</keyword>
<dbReference type="GO" id="GO:0016758">
    <property type="term" value="F:hexosyltransferase activity"/>
    <property type="evidence" value="ECO:0007669"/>
    <property type="project" value="UniProtKB-ARBA"/>
</dbReference>
<evidence type="ECO:0000259" key="1">
    <source>
        <dbReference type="Pfam" id="PF00535"/>
    </source>
</evidence>
<protein>
    <submittedName>
        <fullName evidence="2">GT2 family glycosyltransferase</fullName>
    </submittedName>
</protein>
<feature type="domain" description="Glycosyltransferase 2-like" evidence="1">
    <location>
        <begin position="6"/>
        <end position="121"/>
    </location>
</feature>
<gene>
    <name evidence="2" type="ORF">C7451_103282</name>
</gene>
<dbReference type="AlphaFoldDB" id="A0A2V3VAK9"/>
<dbReference type="Gene3D" id="3.90.550.10">
    <property type="entry name" value="Spore Coat Polysaccharide Biosynthesis Protein SpsA, Chain A"/>
    <property type="match status" value="1"/>
</dbReference>